<dbReference type="PRINTS" id="PR00871">
    <property type="entry name" value="DNAPOLXTDT"/>
</dbReference>
<dbReference type="GO" id="GO:0006303">
    <property type="term" value="P:double-strand break repair via nonhomologous end joining"/>
    <property type="evidence" value="ECO:0007669"/>
    <property type="project" value="TreeGrafter"/>
</dbReference>
<dbReference type="GO" id="GO:0003887">
    <property type="term" value="F:DNA-directed DNA polymerase activity"/>
    <property type="evidence" value="ECO:0007669"/>
    <property type="project" value="InterPro"/>
</dbReference>
<reference evidence="1" key="1">
    <citation type="submission" date="2023-09" db="UniProtKB">
        <authorList>
            <consortium name="Ensembl"/>
        </authorList>
    </citation>
    <scope>IDENTIFICATION</scope>
</reference>
<accession>A0A8C0CVD5</accession>
<dbReference type="Ensembl" id="ENSBMST00010012973.1">
    <property type="protein sequence ID" value="ENSBMSP00010011665.1"/>
    <property type="gene ID" value="ENSBMSG00010008448.1"/>
</dbReference>
<dbReference type="GeneTree" id="ENSGT00940000158490"/>
<dbReference type="PANTHER" id="PTHR11276">
    <property type="entry name" value="DNA POLYMERASE TYPE-X FAMILY MEMBER"/>
    <property type="match status" value="1"/>
</dbReference>
<dbReference type="GO" id="GO:0003677">
    <property type="term" value="F:DNA binding"/>
    <property type="evidence" value="ECO:0007669"/>
    <property type="project" value="InterPro"/>
</dbReference>
<dbReference type="InterPro" id="IPR036420">
    <property type="entry name" value="BRCT_dom_sf"/>
</dbReference>
<dbReference type="InterPro" id="IPR001726">
    <property type="entry name" value="TdT/Mu"/>
</dbReference>
<protein>
    <submittedName>
        <fullName evidence="1">DNA polymerase mu</fullName>
    </submittedName>
</protein>
<sequence>HPPPPPRAEDGSPDISVCLRRAPPAARFPGVTVYLAEPRMGRSRRAFLTRLALSKGFCVLDAYRCAVMAKGPSAEEAVCRQERRTAALHPGCTRPVLLDVSWFTESTAAGQPVPVECRHRLEAFLAYQVDETVTPSEASRRPSSGCCEVHGLRPPKCFLGEHSWGLQLWAQSRAARIQILTLPVSHEASVSRSVKWG</sequence>
<proteinExistence type="predicted"/>
<dbReference type="GO" id="GO:0005634">
    <property type="term" value="C:nucleus"/>
    <property type="evidence" value="ECO:0007669"/>
    <property type="project" value="TreeGrafter"/>
</dbReference>
<evidence type="ECO:0000313" key="1">
    <source>
        <dbReference type="Ensembl" id="ENSBMSP00010011665.1"/>
    </source>
</evidence>
<organism evidence="1">
    <name type="scientific">Balaenoptera musculus</name>
    <name type="common">Blue whale</name>
    <dbReference type="NCBI Taxonomy" id="9771"/>
    <lineage>
        <taxon>Eukaryota</taxon>
        <taxon>Metazoa</taxon>
        <taxon>Chordata</taxon>
        <taxon>Craniata</taxon>
        <taxon>Vertebrata</taxon>
        <taxon>Euteleostomi</taxon>
        <taxon>Mammalia</taxon>
        <taxon>Eutheria</taxon>
        <taxon>Laurasiatheria</taxon>
        <taxon>Artiodactyla</taxon>
        <taxon>Whippomorpha</taxon>
        <taxon>Cetacea</taxon>
        <taxon>Mysticeti</taxon>
        <taxon>Balaenopteridae</taxon>
        <taxon>Balaenoptera</taxon>
    </lineage>
</organism>
<dbReference type="AlphaFoldDB" id="A0A8C0CVD5"/>
<dbReference type="Gene3D" id="3.40.50.10190">
    <property type="entry name" value="BRCT domain"/>
    <property type="match status" value="1"/>
</dbReference>
<dbReference type="InterPro" id="IPR022312">
    <property type="entry name" value="DNA_pol_X"/>
</dbReference>
<gene>
    <name evidence="1" type="primary">POLM</name>
</gene>
<dbReference type="PANTHER" id="PTHR11276:SF24">
    <property type="entry name" value="DNA-DIRECTED DNA_RNA POLYMERASE MU"/>
    <property type="match status" value="1"/>
</dbReference>
<name>A0A8C0CVD5_BALMU</name>
<dbReference type="FunFam" id="3.40.50.10190:FF:000035">
    <property type="entry name" value="DNA-directed DNA/RNA polymerase mu"/>
    <property type="match status" value="1"/>
</dbReference>